<name>A0ACC1X9X8_MELAZ</name>
<reference evidence="1 2" key="1">
    <citation type="journal article" date="2023" name="Science">
        <title>Complex scaffold remodeling in plant triterpene biosynthesis.</title>
        <authorList>
            <person name="De La Pena R."/>
            <person name="Hodgson H."/>
            <person name="Liu J.C."/>
            <person name="Stephenson M.J."/>
            <person name="Martin A.C."/>
            <person name="Owen C."/>
            <person name="Harkess A."/>
            <person name="Leebens-Mack J."/>
            <person name="Jimenez L.E."/>
            <person name="Osbourn A."/>
            <person name="Sattely E.S."/>
        </authorList>
    </citation>
    <scope>NUCLEOTIDE SEQUENCE [LARGE SCALE GENOMIC DNA]</scope>
    <source>
        <strain evidence="2">cv. JPN11</strain>
        <tissue evidence="1">Leaf</tissue>
    </source>
</reference>
<comment type="caution">
    <text evidence="1">The sequence shown here is derived from an EMBL/GenBank/DDBJ whole genome shotgun (WGS) entry which is preliminary data.</text>
</comment>
<gene>
    <name evidence="1" type="ORF">OWV82_021035</name>
</gene>
<proteinExistence type="predicted"/>
<evidence type="ECO:0000313" key="2">
    <source>
        <dbReference type="Proteomes" id="UP001164539"/>
    </source>
</evidence>
<evidence type="ECO:0000313" key="1">
    <source>
        <dbReference type="EMBL" id="KAJ4707528.1"/>
    </source>
</evidence>
<dbReference type="Proteomes" id="UP001164539">
    <property type="component" value="Chromosome 11"/>
</dbReference>
<sequence length="717" mass="78563">MNKEEISLSFWFNLSLHIFAEYWFSVILRSASVYYCFADVEITGLLTRIGNIRNGAPFNPKTPLSFCQYNGSVCCNSTEDRQLQNQFKQLNLSYAGCASLLKSILCSRCDQFSSELYRTQSRPRAVPILYNSSVSANSTQSQVVASNFCSKVWDECYNVSISQSPFASQGSGGIQVNSTSKLTDLWQSKSAFCDEFGGASENGLVCFDGGPVSLNNSERPSSLSGLCLEKIGNGAYLNMIAHPDGSNRVFLSSQEGKIWLATVPEHESGLKLELDEANPFLDLTDEVHSDIELGMMGIAFHPNFQHNGRFLVSFNCDKMKWPQCSGRCACNSDVGCDPSKLGSDNEAMPCRYHSIIAEFTANGSASQPSLVTGVKPLEVKRIFTMGLPFTSHHGGQILFGPEDGYLYFMMGDGGGRGDPYNFSQNKKSLLGKIMRLNMDSIPSAKEITGLGLWGNYSVPADNPFSEDKELQPEIWALGLRNPWRCSFDADRPSYFLCADVGQDVYEEVDRVTKGGNYGWRVYEGPFQYNPPSSPGGNTSATSINPIFPVMGYSHSDVNKAEGSASITGGYFYRSTTDPCMYGRYLYTDLYAAAVWAGTENPENSGNFTSSKLNVTCARDSPIPCDTVPGSSFPSLGFITSFGQDNRKDVFLLASNGMYRVVRPSRCNYTCSNENVTAYTSSGSVTSPSPSAAAARWLSNPHMELLLLLLSGSFLLML</sequence>
<organism evidence="1 2">
    <name type="scientific">Melia azedarach</name>
    <name type="common">Chinaberry tree</name>
    <dbReference type="NCBI Taxonomy" id="155640"/>
    <lineage>
        <taxon>Eukaryota</taxon>
        <taxon>Viridiplantae</taxon>
        <taxon>Streptophyta</taxon>
        <taxon>Embryophyta</taxon>
        <taxon>Tracheophyta</taxon>
        <taxon>Spermatophyta</taxon>
        <taxon>Magnoliopsida</taxon>
        <taxon>eudicotyledons</taxon>
        <taxon>Gunneridae</taxon>
        <taxon>Pentapetalae</taxon>
        <taxon>rosids</taxon>
        <taxon>malvids</taxon>
        <taxon>Sapindales</taxon>
        <taxon>Meliaceae</taxon>
        <taxon>Melia</taxon>
    </lineage>
</organism>
<protein>
    <submittedName>
        <fullName evidence="1">HIPL1 protein</fullName>
    </submittedName>
</protein>
<dbReference type="EMBL" id="CM051404">
    <property type="protein sequence ID" value="KAJ4707528.1"/>
    <property type="molecule type" value="Genomic_DNA"/>
</dbReference>
<accession>A0ACC1X9X8</accession>
<keyword evidence="2" id="KW-1185">Reference proteome</keyword>